<dbReference type="Pfam" id="PF23500">
    <property type="entry name" value="DUF7133"/>
    <property type="match status" value="1"/>
</dbReference>
<protein>
    <submittedName>
        <fullName evidence="9">DUF1080 domain-containing protein</fullName>
    </submittedName>
</protein>
<dbReference type="InterPro" id="IPR055557">
    <property type="entry name" value="DUF7133"/>
</dbReference>
<evidence type="ECO:0000256" key="1">
    <source>
        <dbReference type="ARBA" id="ARBA00022617"/>
    </source>
</evidence>
<dbReference type="NCBIfam" id="TIGR02603">
    <property type="entry name" value="CxxCH_TIGR02603"/>
    <property type="match status" value="1"/>
</dbReference>
<dbReference type="InterPro" id="IPR029062">
    <property type="entry name" value="Class_I_gatase-like"/>
</dbReference>
<dbReference type="Pfam" id="PF06439">
    <property type="entry name" value="3keto-disac_hyd"/>
    <property type="match status" value="1"/>
</dbReference>
<evidence type="ECO:0000256" key="4">
    <source>
        <dbReference type="ARBA" id="ARBA00023004"/>
    </source>
</evidence>
<feature type="signal peptide" evidence="7">
    <location>
        <begin position="1"/>
        <end position="20"/>
    </location>
</feature>
<dbReference type="Pfam" id="PF00034">
    <property type="entry name" value="Cytochrom_C"/>
    <property type="match status" value="1"/>
</dbReference>
<dbReference type="InterPro" id="IPR011042">
    <property type="entry name" value="6-blade_b-propeller_TolB-like"/>
</dbReference>
<dbReference type="Pfam" id="PF13385">
    <property type="entry name" value="Laminin_G_3"/>
    <property type="match status" value="1"/>
</dbReference>
<dbReference type="InterPro" id="IPR013428">
    <property type="entry name" value="Membrane-bound_put_N"/>
</dbReference>
<dbReference type="Proteomes" id="UP001165653">
    <property type="component" value="Unassembled WGS sequence"/>
</dbReference>
<dbReference type="PANTHER" id="PTHR33546">
    <property type="entry name" value="LARGE, MULTIFUNCTIONAL SECRETED PROTEIN-RELATED"/>
    <property type="match status" value="1"/>
</dbReference>
<dbReference type="InterPro" id="IPR011041">
    <property type="entry name" value="Quinoprot_gluc/sorb_DH_b-prop"/>
</dbReference>
<evidence type="ECO:0000313" key="9">
    <source>
        <dbReference type="EMBL" id="MCW1913828.1"/>
    </source>
</evidence>
<evidence type="ECO:0000259" key="8">
    <source>
        <dbReference type="PROSITE" id="PS51007"/>
    </source>
</evidence>
<dbReference type="SUPFAM" id="SSF50952">
    <property type="entry name" value="Soluble quinoprotein glucose dehydrogenase"/>
    <property type="match status" value="1"/>
</dbReference>
<evidence type="ECO:0000256" key="7">
    <source>
        <dbReference type="SAM" id="SignalP"/>
    </source>
</evidence>
<keyword evidence="3 7" id="KW-0732">Signal</keyword>
<dbReference type="Gene3D" id="2.60.120.200">
    <property type="match status" value="1"/>
</dbReference>
<gene>
    <name evidence="9" type="ORF">OJ996_09590</name>
</gene>
<dbReference type="Gene3D" id="2.120.10.30">
    <property type="entry name" value="TolB, C-terminal domain"/>
    <property type="match status" value="1"/>
</dbReference>
<dbReference type="InterPro" id="IPR010496">
    <property type="entry name" value="AL/BT2_dom"/>
</dbReference>
<accession>A0ABT3G1W8</accession>
<dbReference type="PANTHER" id="PTHR33546:SF1">
    <property type="entry name" value="LARGE, MULTIFUNCTIONAL SECRETED PROTEIN"/>
    <property type="match status" value="1"/>
</dbReference>
<dbReference type="PROSITE" id="PS51007">
    <property type="entry name" value="CYTC"/>
    <property type="match status" value="1"/>
</dbReference>
<dbReference type="SMART" id="SM00560">
    <property type="entry name" value="LamGL"/>
    <property type="match status" value="1"/>
</dbReference>
<dbReference type="InterPro" id="IPR036909">
    <property type="entry name" value="Cyt_c-like_dom_sf"/>
</dbReference>
<reference evidence="9" key="1">
    <citation type="submission" date="2022-10" db="EMBL/GenBank/DDBJ databases">
        <title>Luteolibacter sp. GHJ8, whole genome shotgun sequencing project.</title>
        <authorList>
            <person name="Zhao G."/>
            <person name="Shen L."/>
        </authorList>
    </citation>
    <scope>NUCLEOTIDE SEQUENCE</scope>
    <source>
        <strain evidence="9">GHJ8</strain>
    </source>
</reference>
<dbReference type="SUPFAM" id="SSF52317">
    <property type="entry name" value="Class I glutamine amidotransferase-like"/>
    <property type="match status" value="1"/>
</dbReference>
<dbReference type="NCBIfam" id="TIGR02604">
    <property type="entry name" value="Piru_Ver_Nterm"/>
    <property type="match status" value="1"/>
</dbReference>
<evidence type="ECO:0000256" key="3">
    <source>
        <dbReference type="ARBA" id="ARBA00022729"/>
    </source>
</evidence>
<dbReference type="InterPro" id="IPR029010">
    <property type="entry name" value="ThuA-like"/>
</dbReference>
<dbReference type="InterPro" id="IPR009056">
    <property type="entry name" value="Cyt_c-like_dom"/>
</dbReference>
<keyword evidence="5" id="KW-1015">Disulfide bond</keyword>
<keyword evidence="2 6" id="KW-0479">Metal-binding</keyword>
<organism evidence="9 10">
    <name type="scientific">Luteolibacter rhizosphaerae</name>
    <dbReference type="NCBI Taxonomy" id="2989719"/>
    <lineage>
        <taxon>Bacteria</taxon>
        <taxon>Pseudomonadati</taxon>
        <taxon>Verrucomicrobiota</taxon>
        <taxon>Verrucomicrobiia</taxon>
        <taxon>Verrucomicrobiales</taxon>
        <taxon>Verrucomicrobiaceae</taxon>
        <taxon>Luteolibacter</taxon>
    </lineage>
</organism>
<dbReference type="Gene3D" id="2.60.120.560">
    <property type="entry name" value="Exo-inulinase, domain 1"/>
    <property type="match status" value="1"/>
</dbReference>
<dbReference type="Gene3D" id="3.40.50.880">
    <property type="match status" value="1"/>
</dbReference>
<dbReference type="InterPro" id="IPR006558">
    <property type="entry name" value="LamG-like"/>
</dbReference>
<dbReference type="InterPro" id="IPR013320">
    <property type="entry name" value="ConA-like_dom_sf"/>
</dbReference>
<proteinExistence type="predicted"/>
<feature type="domain" description="Cytochrome c" evidence="8">
    <location>
        <begin position="1580"/>
        <end position="1713"/>
    </location>
</feature>
<dbReference type="InterPro" id="IPR013427">
    <property type="entry name" value="Haem-bd_dom_put"/>
</dbReference>
<dbReference type="Gene3D" id="1.10.760.10">
    <property type="entry name" value="Cytochrome c-like domain"/>
    <property type="match status" value="1"/>
</dbReference>
<dbReference type="EMBL" id="JAPDDR010000004">
    <property type="protein sequence ID" value="MCW1913828.1"/>
    <property type="molecule type" value="Genomic_DNA"/>
</dbReference>
<keyword evidence="1 6" id="KW-0349">Heme</keyword>
<keyword evidence="4 6" id="KW-0408">Iron</keyword>
<dbReference type="PROSITE" id="PS51257">
    <property type="entry name" value="PROKAR_LIPOPROTEIN"/>
    <property type="match status" value="1"/>
</dbReference>
<dbReference type="RefSeq" id="WP_264513331.1">
    <property type="nucleotide sequence ID" value="NZ_JAPDDR010000004.1"/>
</dbReference>
<dbReference type="Pfam" id="PF06283">
    <property type="entry name" value="ThuA"/>
    <property type="match status" value="1"/>
</dbReference>
<name>A0ABT3G1W8_9BACT</name>
<comment type="caution">
    <text evidence="9">The sequence shown here is derived from an EMBL/GenBank/DDBJ whole genome shotgun (WGS) entry which is preliminary data.</text>
</comment>
<feature type="chain" id="PRO_5045406538" evidence="7">
    <location>
        <begin position="21"/>
        <end position="1713"/>
    </location>
</feature>
<sequence length="1713" mass="186829">MRFKIQGILLLAFACSPLSAAPKRILFLAGHDTHAWGQHRHGAGSRLLCDSLKEGGDVEAEVITEWPSAEALAKADALVIYADGWDAHPANDKLAEVEAFMNAGKGLVALHWATGIQAADPASKNQKDDPRRIKWRELMGADFEAYYSISNFWEMKSSEHADHPVMRGVKPFALYDECYFLLRECDHDHGKVLPMFRVHPAKDLVEPGLSPYRGNDAARAAMESDTTHWDAWAFPRAKGGRAFGFTGGHFLWNWANDEARKMVLNGILWSAGAEVPAEGKGSKTPDAKRFLAGQEKENPGWTEEALQYHLDRAAKGEIVEWGNYSNKPLPAPPVSLFDGKSLEGWELRPGEEKWWKVEDGMITGGSLEVEVPHNTFLASKKRYANFELRLKVKLSKGSGFMNSGVQIRSVRLPDNPEMSGYQVDAGIDWWGKMYDESRRNKVVGEPLDAAAIKAAAKDWDWNDYVIRCEGRRIRSWINGVPALDYTEPDAAIPQEGLIGLQTHGGGKLLAQFKDITIEELPATPGMPKWEDASNRSPESEMASFKLPEGFEVELVASEKEGVGKPITMAWDHAGRMWTMTALEYPVDANESQAAAEALYEEGGKDKVLVFDEPWKAGPQTPRVFADKLAIPLGILPWKDGVLVQHGTEIRRYVDEDKDGKADKHEVVLKGFGIQDSHLFPHQFERSPGGWFYLAQGLFNYSKVVRPDGSAFSSGETEVPLNQCKLARAKLDGSDFGLLTAGPNNIWGFAIGKDGREFLQEANDLGHPVSEFIDGSHYPTGSPEKLKPYAPQVPASTPGQPMGGTGLSGLILADDTDSAFAAKWPGQRVFYIANPITNRIQIVTLVENEKGEPVYKKQEDFLVSTDDWFRPVSIQFGPDGCLYIADWYNKIISHNEVPRNHPERDKTRGRIWRVKAKGFQAEPAPDLTKLPSDKLLGLLGAPNNRIGRMAWEEIGDRAEAGLLPQLSAIATDEAQPLPRRMGALWAVREMRALNRDVLLKLASDKSPDLRREVVEAAADARLLGGNLFLRMIHHATEADRDFGVDCALANALYYHQEPTTAMVSAIAALAPAPAEGNDRSAYEANFLRYLVRRALEAHPGVTWTAFGNPSMESEEAKRICVLASAPDDGALALVKLLPKITRPLDSDEVALLGSRLAQPAVAKAFGQELERKSSREGLLRALLSLDPVAASNVALRHAVTAATEQMLKESPDKLRLAMDLARRFRISTLAPSFQALASKEERPAELAGLLRTLNEIQAADAAMCKLHLDHADPAVAREAMVGYASAGGTAAVEEIAKRWADLSGAMRQFAVSGMVSNKESARAFARAVAQGGFAGFDPSALEKLAAVLGRGHADFEKLLTSVEGIMLPALKFPGRQDAVFQGGFDLTGPFTVESWVNLEAGIDNRDGLLGTRGGGPDINFYDARLRLYSGSADIVIADRPMEAGKWTHCAVTRDDAGKVALYLDGEVVGNSAGSFTAAIPRVDIGRANQPGGTSGSFLEYRIWNVARTPAEILQNYRTRLPQEAKPAGLVMKVTGEKPGPGPAGGAAMEWTADFPELLTPEEAQVLAGKFERVRGLAASPGDAAAGKQLFQATCMICHQVQGQGIAIGPDLSGAGAMGTESLLRNILTPNAQLESGYYRHDVALNDGSLVSGFLASENQEMLVLRQIGADERAIPKAQVKDHTVSKRSLMPVGLIDGFTDRQVADLFSYLAGLR</sequence>
<dbReference type="SUPFAM" id="SSF49899">
    <property type="entry name" value="Concanavalin A-like lectins/glucanases"/>
    <property type="match status" value="1"/>
</dbReference>
<keyword evidence="10" id="KW-1185">Reference proteome</keyword>
<evidence type="ECO:0000256" key="5">
    <source>
        <dbReference type="ARBA" id="ARBA00023157"/>
    </source>
</evidence>
<evidence type="ECO:0000313" key="10">
    <source>
        <dbReference type="Proteomes" id="UP001165653"/>
    </source>
</evidence>
<evidence type="ECO:0000256" key="2">
    <source>
        <dbReference type="ARBA" id="ARBA00022723"/>
    </source>
</evidence>
<evidence type="ECO:0000256" key="6">
    <source>
        <dbReference type="PROSITE-ProRule" id="PRU00433"/>
    </source>
</evidence>
<dbReference type="SUPFAM" id="SSF46626">
    <property type="entry name" value="Cytochrome c"/>
    <property type="match status" value="1"/>
</dbReference>